<keyword evidence="2 4" id="KW-0732">Signal</keyword>
<dbReference type="Pfam" id="PF03938">
    <property type="entry name" value="OmpH"/>
    <property type="match status" value="1"/>
</dbReference>
<evidence type="ECO:0000256" key="3">
    <source>
        <dbReference type="SAM" id="Coils"/>
    </source>
</evidence>
<dbReference type="InterPro" id="IPR005632">
    <property type="entry name" value="Chaperone_Skp"/>
</dbReference>
<dbReference type="SMART" id="SM00935">
    <property type="entry name" value="OmpH"/>
    <property type="match status" value="1"/>
</dbReference>
<feature type="chain" id="PRO_5014187467" evidence="4">
    <location>
        <begin position="24"/>
        <end position="172"/>
    </location>
</feature>
<proteinExistence type="inferred from homology"/>
<dbReference type="SUPFAM" id="SSF111384">
    <property type="entry name" value="OmpH-like"/>
    <property type="match status" value="1"/>
</dbReference>
<accession>A0A2H9VUJ5</accession>
<keyword evidence="3" id="KW-0175">Coiled coil</keyword>
<gene>
    <name evidence="5" type="ORF">CLV57_1484</name>
</gene>
<keyword evidence="6" id="KW-1185">Reference proteome</keyword>
<dbReference type="Gene3D" id="3.30.910.20">
    <property type="entry name" value="Skp domain"/>
    <property type="match status" value="1"/>
</dbReference>
<evidence type="ECO:0000313" key="5">
    <source>
        <dbReference type="EMBL" id="PJJ84471.1"/>
    </source>
</evidence>
<evidence type="ECO:0000256" key="1">
    <source>
        <dbReference type="ARBA" id="ARBA00009091"/>
    </source>
</evidence>
<dbReference type="AlphaFoldDB" id="A0A2H9VUJ5"/>
<dbReference type="Proteomes" id="UP000242687">
    <property type="component" value="Unassembled WGS sequence"/>
</dbReference>
<dbReference type="PANTHER" id="PTHR35089">
    <property type="entry name" value="CHAPERONE PROTEIN SKP"/>
    <property type="match status" value="1"/>
</dbReference>
<dbReference type="GO" id="GO:0050821">
    <property type="term" value="P:protein stabilization"/>
    <property type="evidence" value="ECO:0007669"/>
    <property type="project" value="TreeGrafter"/>
</dbReference>
<dbReference type="RefSeq" id="WP_100340665.1">
    <property type="nucleotide sequence ID" value="NZ_PGFJ01000001.1"/>
</dbReference>
<evidence type="ECO:0000256" key="4">
    <source>
        <dbReference type="SAM" id="SignalP"/>
    </source>
</evidence>
<feature type="signal peptide" evidence="4">
    <location>
        <begin position="1"/>
        <end position="23"/>
    </location>
</feature>
<sequence length="172" mass="19265">MKKVFKVALVAVCIMLAGNFAKAQTKIGYVAQDEVIGLLPELKTVQTQMQTYSKTWTDQLQSMQEMYQKSVEEYQKAEKTMTDAAKAAKVSEIQDMQKRMQETNDKARTEVDTKSNEYMAPLIKKVRDAVTAVAKEKGYTYVINTSVTDQLLLVAPDADNMLAAVKLKLGLK</sequence>
<feature type="coiled-coil region" evidence="3">
    <location>
        <begin position="60"/>
        <end position="117"/>
    </location>
</feature>
<dbReference type="InterPro" id="IPR024930">
    <property type="entry name" value="Skp_dom_sf"/>
</dbReference>
<dbReference type="OrthoDB" id="1524711at2"/>
<dbReference type="EMBL" id="PGFJ01000001">
    <property type="protein sequence ID" value="PJJ84471.1"/>
    <property type="molecule type" value="Genomic_DNA"/>
</dbReference>
<organism evidence="5 6">
    <name type="scientific">Mucilaginibacter auburnensis</name>
    <dbReference type="NCBI Taxonomy" id="1457233"/>
    <lineage>
        <taxon>Bacteria</taxon>
        <taxon>Pseudomonadati</taxon>
        <taxon>Bacteroidota</taxon>
        <taxon>Sphingobacteriia</taxon>
        <taxon>Sphingobacteriales</taxon>
        <taxon>Sphingobacteriaceae</taxon>
        <taxon>Mucilaginibacter</taxon>
    </lineage>
</organism>
<reference evidence="5 6" key="1">
    <citation type="submission" date="2017-11" db="EMBL/GenBank/DDBJ databases">
        <title>Genomic Encyclopedia of Archaeal and Bacterial Type Strains, Phase II (KMG-II): From Individual Species to Whole Genera.</title>
        <authorList>
            <person name="Goeker M."/>
        </authorList>
    </citation>
    <scope>NUCLEOTIDE SEQUENCE [LARGE SCALE GENOMIC DNA]</scope>
    <source>
        <strain evidence="5 6">DSM 28175</strain>
    </source>
</reference>
<comment type="similarity">
    <text evidence="1">Belongs to the Skp family.</text>
</comment>
<evidence type="ECO:0000313" key="6">
    <source>
        <dbReference type="Proteomes" id="UP000242687"/>
    </source>
</evidence>
<dbReference type="GO" id="GO:0051082">
    <property type="term" value="F:unfolded protein binding"/>
    <property type="evidence" value="ECO:0007669"/>
    <property type="project" value="InterPro"/>
</dbReference>
<name>A0A2H9VUJ5_9SPHI</name>
<comment type="caution">
    <text evidence="5">The sequence shown here is derived from an EMBL/GenBank/DDBJ whole genome shotgun (WGS) entry which is preliminary data.</text>
</comment>
<protein>
    <submittedName>
        <fullName evidence="5">Outer membrane protein</fullName>
    </submittedName>
</protein>
<dbReference type="GO" id="GO:0005829">
    <property type="term" value="C:cytosol"/>
    <property type="evidence" value="ECO:0007669"/>
    <property type="project" value="TreeGrafter"/>
</dbReference>
<evidence type="ECO:0000256" key="2">
    <source>
        <dbReference type="ARBA" id="ARBA00022729"/>
    </source>
</evidence>
<dbReference type="PANTHER" id="PTHR35089:SF1">
    <property type="entry name" value="CHAPERONE PROTEIN SKP"/>
    <property type="match status" value="1"/>
</dbReference>